<evidence type="ECO:0000256" key="7">
    <source>
        <dbReference type="SAM" id="MobiDB-lite"/>
    </source>
</evidence>
<accession>A0A9Q1DNV3</accession>
<dbReference type="GO" id="GO:0070382">
    <property type="term" value="C:exocytic vesicle"/>
    <property type="evidence" value="ECO:0007669"/>
    <property type="project" value="TreeGrafter"/>
</dbReference>
<organism evidence="10 11">
    <name type="scientific">Conger conger</name>
    <name type="common">Conger eel</name>
    <name type="synonym">Muraena conger</name>
    <dbReference type="NCBI Taxonomy" id="82655"/>
    <lineage>
        <taxon>Eukaryota</taxon>
        <taxon>Metazoa</taxon>
        <taxon>Chordata</taxon>
        <taxon>Craniata</taxon>
        <taxon>Vertebrata</taxon>
        <taxon>Euteleostomi</taxon>
        <taxon>Actinopterygii</taxon>
        <taxon>Neopterygii</taxon>
        <taxon>Teleostei</taxon>
        <taxon>Anguilliformes</taxon>
        <taxon>Congridae</taxon>
        <taxon>Conger</taxon>
    </lineage>
</organism>
<proteinExistence type="predicted"/>
<dbReference type="PANTHER" id="PTHR45716:SF5">
    <property type="entry name" value="SYNAPTOTAGMIN-LIKE PROTEIN 2"/>
    <property type="match status" value="1"/>
</dbReference>
<dbReference type="PANTHER" id="PTHR45716">
    <property type="entry name" value="BITESIZE, ISOFORM I"/>
    <property type="match status" value="1"/>
</dbReference>
<name>A0A9Q1DNV3_CONCO</name>
<evidence type="ECO:0000256" key="5">
    <source>
        <dbReference type="ARBA" id="ARBA00023136"/>
    </source>
</evidence>
<dbReference type="FunFam" id="2.60.40.150:FF:000040">
    <property type="entry name" value="synaptotagmin-like protein 2 isoform X2"/>
    <property type="match status" value="1"/>
</dbReference>
<feature type="region of interest" description="Disordered" evidence="7">
    <location>
        <begin position="508"/>
        <end position="544"/>
    </location>
</feature>
<dbReference type="GO" id="GO:0005886">
    <property type="term" value="C:plasma membrane"/>
    <property type="evidence" value="ECO:0007669"/>
    <property type="project" value="UniProtKB-SubCell"/>
</dbReference>
<feature type="compositionally biased region" description="Basic and acidic residues" evidence="7">
    <location>
        <begin position="248"/>
        <end position="265"/>
    </location>
</feature>
<evidence type="ECO:0000313" key="10">
    <source>
        <dbReference type="EMBL" id="KAJ8275965.1"/>
    </source>
</evidence>
<dbReference type="FunFam" id="2.60.40.150:FF:000006">
    <property type="entry name" value="Synaptotagmin-like 5, isoform CRA_a"/>
    <property type="match status" value="1"/>
</dbReference>
<feature type="domain" description="C2" evidence="8">
    <location>
        <begin position="568"/>
        <end position="690"/>
    </location>
</feature>
<dbReference type="Pfam" id="PF00168">
    <property type="entry name" value="C2"/>
    <property type="match status" value="2"/>
</dbReference>
<reference evidence="10" key="1">
    <citation type="journal article" date="2023" name="Science">
        <title>Genome structures resolve the early diversification of teleost fishes.</title>
        <authorList>
            <person name="Parey E."/>
            <person name="Louis A."/>
            <person name="Montfort J."/>
            <person name="Bouchez O."/>
            <person name="Roques C."/>
            <person name="Iampietro C."/>
            <person name="Lluch J."/>
            <person name="Castinel A."/>
            <person name="Donnadieu C."/>
            <person name="Desvignes T."/>
            <person name="Floi Bucao C."/>
            <person name="Jouanno E."/>
            <person name="Wen M."/>
            <person name="Mejri S."/>
            <person name="Dirks R."/>
            <person name="Jansen H."/>
            <person name="Henkel C."/>
            <person name="Chen W.J."/>
            <person name="Zahm M."/>
            <person name="Cabau C."/>
            <person name="Klopp C."/>
            <person name="Thompson A.W."/>
            <person name="Robinson-Rechavi M."/>
            <person name="Braasch I."/>
            <person name="Lecointre G."/>
            <person name="Bobe J."/>
            <person name="Postlethwait J.H."/>
            <person name="Berthelot C."/>
            <person name="Roest Crollius H."/>
            <person name="Guiguen Y."/>
        </authorList>
    </citation>
    <scope>NUCLEOTIDE SEQUENCE</scope>
    <source>
        <strain evidence="10">Concon-B</strain>
    </source>
</reference>
<feature type="region of interest" description="Disordered" evidence="7">
    <location>
        <begin position="230"/>
        <end position="265"/>
    </location>
</feature>
<comment type="subcellular location">
    <subcellularLocation>
        <location evidence="1">Cell membrane</location>
    </subcellularLocation>
</comment>
<dbReference type="OrthoDB" id="195679at2759"/>
<protein>
    <recommendedName>
        <fullName evidence="6">Synaptotagmin-like protein 2</fullName>
    </recommendedName>
</protein>
<dbReference type="Proteomes" id="UP001152803">
    <property type="component" value="Unassembled WGS sequence"/>
</dbReference>
<feature type="region of interest" description="Disordered" evidence="7">
    <location>
        <begin position="400"/>
        <end position="449"/>
    </location>
</feature>
<evidence type="ECO:0000313" key="11">
    <source>
        <dbReference type="Proteomes" id="UP001152803"/>
    </source>
</evidence>
<evidence type="ECO:0000256" key="6">
    <source>
        <dbReference type="ARBA" id="ARBA00072164"/>
    </source>
</evidence>
<dbReference type="GO" id="GO:0006887">
    <property type="term" value="P:exocytosis"/>
    <property type="evidence" value="ECO:0007669"/>
    <property type="project" value="UniProtKB-KW"/>
</dbReference>
<dbReference type="Gene3D" id="2.60.40.150">
    <property type="entry name" value="C2 domain"/>
    <property type="match status" value="2"/>
</dbReference>
<feature type="domain" description="C2" evidence="8">
    <location>
        <begin position="705"/>
        <end position="834"/>
    </location>
</feature>
<evidence type="ECO:0000256" key="2">
    <source>
        <dbReference type="ARBA" id="ARBA00022475"/>
    </source>
</evidence>
<evidence type="ECO:0000256" key="3">
    <source>
        <dbReference type="ARBA" id="ARBA00022483"/>
    </source>
</evidence>
<dbReference type="AlphaFoldDB" id="A0A9Q1DNV3"/>
<feature type="compositionally biased region" description="Basic and acidic residues" evidence="7">
    <location>
        <begin position="510"/>
        <end position="519"/>
    </location>
</feature>
<feature type="domain" description="RabBD" evidence="9">
    <location>
        <begin position="1"/>
        <end position="57"/>
    </location>
</feature>
<dbReference type="SMART" id="SM00239">
    <property type="entry name" value="C2"/>
    <property type="match status" value="2"/>
</dbReference>
<dbReference type="InterPro" id="IPR035892">
    <property type="entry name" value="C2_domain_sf"/>
</dbReference>
<feature type="compositionally biased region" description="Basic and acidic residues" evidence="7">
    <location>
        <begin position="404"/>
        <end position="418"/>
    </location>
</feature>
<feature type="compositionally biased region" description="Polar residues" evidence="7">
    <location>
        <begin position="421"/>
        <end position="449"/>
    </location>
</feature>
<feature type="compositionally biased region" description="Low complexity" evidence="7">
    <location>
        <begin position="482"/>
        <end position="492"/>
    </location>
</feature>
<feature type="compositionally biased region" description="Low complexity" evidence="7">
    <location>
        <begin position="533"/>
        <end position="544"/>
    </location>
</feature>
<keyword evidence="5" id="KW-0472">Membrane</keyword>
<dbReference type="GO" id="GO:0042043">
    <property type="term" value="F:neurexin family protein binding"/>
    <property type="evidence" value="ECO:0007669"/>
    <property type="project" value="TreeGrafter"/>
</dbReference>
<dbReference type="InterPro" id="IPR000008">
    <property type="entry name" value="C2_dom"/>
</dbReference>
<dbReference type="SUPFAM" id="SSF49562">
    <property type="entry name" value="C2 domain (Calcium/lipid-binding domain, CaLB)"/>
    <property type="match status" value="2"/>
</dbReference>
<dbReference type="InterPro" id="IPR010911">
    <property type="entry name" value="Rab_BD"/>
</dbReference>
<evidence type="ECO:0000256" key="4">
    <source>
        <dbReference type="ARBA" id="ARBA00022737"/>
    </source>
</evidence>
<dbReference type="GO" id="GO:0006886">
    <property type="term" value="P:intracellular protein transport"/>
    <property type="evidence" value="ECO:0007669"/>
    <property type="project" value="InterPro"/>
</dbReference>
<evidence type="ECO:0000256" key="1">
    <source>
        <dbReference type="ARBA" id="ARBA00004236"/>
    </source>
</evidence>
<dbReference type="PROSITE" id="PS50004">
    <property type="entry name" value="C2"/>
    <property type="match status" value="2"/>
</dbReference>
<sequence>MIDLSHLTEEEQERIVSVLKRDAELKKADEERIKRLQKAVRDKVKLKYLTGDWFYQTKSHRHRDRIHGSDIIRAAMRQRKPMTILEITQLWAEKPSFVNSEIQDIFVPAELSGLIDEPSGQPTEKRASASLSPDVQKDGVVFPLQSPAKMRENPFDSVFSDSEASEGPGEQFIHWEAEQILGSEEDKDESFPKWSSLTVQQGAISVASKGILKHSSSCSSADFPVLRVDRDDGVCSEPPEVQKAQQPKRNDRPVQRSESLHSLDRKQVRFSTTVSMSKMEEGSTSLADGEFEERDLLDVQCETFTDEEDGACRLGIGRFIGESNNDLTHSGAACEFQKEGGVPSPNKAVAESVPGMVTTPPSSESQHCRLGSKWEAVDTGEAKSSGEGTVNMMLNPLASLRIRKPQEASEQPRNRRGSEGNGTDCTPDSPRSNIPKTWSNSLASSDCCDESQSPVKALKQISARPVAESKNLEDISSQQTISPVSTCPSSSFSEREQMKKRCASMPAFLHGEKGGRDSDSGSESSFTIGGRKSSASTNFSTSSGMASMSSASSSLMSIYSLEFENVEVKGTIQFALSYVQKLGELHVFVVRCRDLAIADSKKNRSDPYVKSYLLPDKARLGKKKTTVKKKTINPIYNEILRYKIDVETLKSQVLNLSVWHHNSFGRNSFLGEVDFELSKWDLRNTHMNDFRLKSKSTSGLEPTDDRGEIRLALRFLQQSSHGKRTPKTGLVQIFVKECKNLPLIRGAAIDPFVKCYVLPDTNRKSRQKSRVLRRTANPVFNHTMVYDGFKAEDLQEACVEITVWDHDRLNNHFLGGVRLSLGTGRSHGTVVDWMDSNTAEAMLWEQMMDSHNEWVEDVLPLRMLMMAHSMSK</sequence>
<keyword evidence="11" id="KW-1185">Reference proteome</keyword>
<keyword evidence="3" id="KW-0268">Exocytosis</keyword>
<dbReference type="PROSITE" id="PS50916">
    <property type="entry name" value="RABBD"/>
    <property type="match status" value="1"/>
</dbReference>
<feature type="region of interest" description="Disordered" evidence="7">
    <location>
        <begin position="463"/>
        <end position="496"/>
    </location>
</feature>
<keyword evidence="2" id="KW-1003">Cell membrane</keyword>
<keyword evidence="4" id="KW-0677">Repeat</keyword>
<dbReference type="CDD" id="cd04020">
    <property type="entry name" value="C2B_SLP_1-2-3-4"/>
    <property type="match status" value="1"/>
</dbReference>
<dbReference type="InterPro" id="IPR043567">
    <property type="entry name" value="SYTL1-5_C2B"/>
</dbReference>
<gene>
    <name evidence="10" type="ORF">COCON_G00077170</name>
</gene>
<comment type="caution">
    <text evidence="10">The sequence shown here is derived from an EMBL/GenBank/DDBJ whole genome shotgun (WGS) entry which is preliminary data.</text>
</comment>
<dbReference type="Gene3D" id="6.10.250.3000">
    <property type="match status" value="1"/>
</dbReference>
<evidence type="ECO:0000259" key="9">
    <source>
        <dbReference type="PROSITE" id="PS50916"/>
    </source>
</evidence>
<evidence type="ECO:0000259" key="8">
    <source>
        <dbReference type="PROSITE" id="PS50004"/>
    </source>
</evidence>
<dbReference type="EMBL" id="JAFJMO010000005">
    <property type="protein sequence ID" value="KAJ8275965.1"/>
    <property type="molecule type" value="Genomic_DNA"/>
</dbReference>
<dbReference type="GO" id="GO:0031267">
    <property type="term" value="F:small GTPase binding"/>
    <property type="evidence" value="ECO:0007669"/>
    <property type="project" value="InterPro"/>
</dbReference>